<dbReference type="Proteomes" id="UP000236173">
    <property type="component" value="Unassembled WGS sequence"/>
</dbReference>
<protein>
    <submittedName>
        <fullName evidence="1">Uncharacterized protein</fullName>
    </submittedName>
</protein>
<evidence type="ECO:0000313" key="1">
    <source>
        <dbReference type="EMBL" id="GBC99985.1"/>
    </source>
</evidence>
<name>A0A2H5XFN9_9BACT</name>
<gene>
    <name evidence="1" type="ORF">HRbin17_02518</name>
</gene>
<proteinExistence type="predicted"/>
<accession>A0A2H5XFN9</accession>
<evidence type="ECO:0000313" key="2">
    <source>
        <dbReference type="Proteomes" id="UP000236173"/>
    </source>
</evidence>
<sequence>MRERQRRRKVCWWAVLAFCVFGAGSGVGTEPRWVFVDINRLVAMALGEVGVVLPFPAPAPSPRVTQWTVFLPAVPTIEALDGAVASVARWRSSWMSAIESEANAVLRTVTAPEHVGVPRLAIPVRPPMQTGLSPEEWRFLVEQVQTQIVERARIRLRLAFADRLSAVEREQLRQRLQALDEALRLPLAPPPPLPPPPTVPPSRLTTLTPLTDEQQIVALVTPSPNETETTGQLVDWRLPSLPLTPRGDERLAVWRAVQALAGAFATAYGRERGWRVVFDPTLPADDKTAEVLAAWRQWWR</sequence>
<reference evidence="2" key="1">
    <citation type="submission" date="2017-09" db="EMBL/GenBank/DDBJ databases">
        <title>Metaegenomics of thermophilic ammonia-oxidizing enrichment culture.</title>
        <authorList>
            <person name="Kato S."/>
            <person name="Suzuki K."/>
        </authorList>
    </citation>
    <scope>NUCLEOTIDE SEQUENCE [LARGE SCALE GENOMIC DNA]</scope>
</reference>
<dbReference type="EMBL" id="BEHT01000046">
    <property type="protein sequence ID" value="GBC99985.1"/>
    <property type="molecule type" value="Genomic_DNA"/>
</dbReference>
<organism evidence="1 2">
    <name type="scientific">Candidatus Fervidibacter japonicus</name>
    <dbReference type="NCBI Taxonomy" id="2035412"/>
    <lineage>
        <taxon>Bacteria</taxon>
        <taxon>Candidatus Fervidibacterota</taxon>
        <taxon>Candidatus Fervidibacter</taxon>
    </lineage>
</organism>
<comment type="caution">
    <text evidence="1">The sequence shown here is derived from an EMBL/GenBank/DDBJ whole genome shotgun (WGS) entry which is preliminary data.</text>
</comment>
<dbReference type="AlphaFoldDB" id="A0A2H5XFN9"/>